<evidence type="ECO:0000313" key="9">
    <source>
        <dbReference type="EMBL" id="TXS89942.1"/>
    </source>
</evidence>
<comment type="subcellular location">
    <subcellularLocation>
        <location evidence="1">Fimbrium</location>
    </subcellularLocation>
</comment>
<comment type="caution">
    <text evidence="9">The sequence shown here is derived from an EMBL/GenBank/DDBJ whole genome shotgun (WGS) entry which is preliminary data.</text>
</comment>
<keyword evidence="3" id="KW-1029">Fimbrium biogenesis</keyword>
<evidence type="ECO:0000256" key="7">
    <source>
        <dbReference type="SAM" id="MobiDB-lite"/>
    </source>
</evidence>
<reference evidence="9 10" key="1">
    <citation type="submission" date="2019-08" db="EMBL/GenBank/DDBJ databases">
        <title>Parahaliea maris sp. nov., isolated from the surface seawater.</title>
        <authorList>
            <person name="Liu Y."/>
        </authorList>
    </citation>
    <scope>NUCLEOTIDE SEQUENCE [LARGE SCALE GENOMIC DNA]</scope>
    <source>
        <strain evidence="9 10">S2-26</strain>
    </source>
</reference>
<dbReference type="Pfam" id="PF05567">
    <property type="entry name" value="T4P_PilY1"/>
    <property type="match status" value="1"/>
</dbReference>
<feature type="domain" description="PilY1 beta-propeller" evidence="8">
    <location>
        <begin position="847"/>
        <end position="1090"/>
    </location>
</feature>
<keyword evidence="4" id="KW-0479">Metal-binding</keyword>
<dbReference type="OrthoDB" id="7156875at2"/>
<dbReference type="SUPFAM" id="SSF50998">
    <property type="entry name" value="Quinoprotein alcohol dehydrogenase-like"/>
    <property type="match status" value="1"/>
</dbReference>
<evidence type="ECO:0000256" key="5">
    <source>
        <dbReference type="ARBA" id="ARBA00022837"/>
    </source>
</evidence>
<dbReference type="SUPFAM" id="SSF53300">
    <property type="entry name" value="vWA-like"/>
    <property type="match status" value="1"/>
</dbReference>
<feature type="region of interest" description="Disordered" evidence="7">
    <location>
        <begin position="1303"/>
        <end position="1323"/>
    </location>
</feature>
<comment type="similarity">
    <text evidence="2">Belongs to the PilY1 family.</text>
</comment>
<evidence type="ECO:0000313" key="10">
    <source>
        <dbReference type="Proteomes" id="UP000321933"/>
    </source>
</evidence>
<proteinExistence type="inferred from homology"/>
<dbReference type="GO" id="GO:0046872">
    <property type="term" value="F:metal ion binding"/>
    <property type="evidence" value="ECO:0007669"/>
    <property type="project" value="UniProtKB-KW"/>
</dbReference>
<feature type="region of interest" description="Disordered" evidence="7">
    <location>
        <begin position="344"/>
        <end position="378"/>
    </location>
</feature>
<evidence type="ECO:0000256" key="4">
    <source>
        <dbReference type="ARBA" id="ARBA00022723"/>
    </source>
</evidence>
<organism evidence="9 10">
    <name type="scientific">Parahaliea aestuarii</name>
    <dbReference type="NCBI Taxonomy" id="1852021"/>
    <lineage>
        <taxon>Bacteria</taxon>
        <taxon>Pseudomonadati</taxon>
        <taxon>Pseudomonadota</taxon>
        <taxon>Gammaproteobacteria</taxon>
        <taxon>Cellvibrionales</taxon>
        <taxon>Halieaceae</taxon>
        <taxon>Parahaliea</taxon>
    </lineage>
</organism>
<dbReference type="EMBL" id="VRYZ01000007">
    <property type="protein sequence ID" value="TXS89942.1"/>
    <property type="molecule type" value="Genomic_DNA"/>
</dbReference>
<dbReference type="InterPro" id="IPR036465">
    <property type="entry name" value="vWFA_dom_sf"/>
</dbReference>
<dbReference type="Proteomes" id="UP000321933">
    <property type="component" value="Unassembled WGS sequence"/>
</dbReference>
<evidence type="ECO:0000256" key="1">
    <source>
        <dbReference type="ARBA" id="ARBA00004561"/>
    </source>
</evidence>
<keyword evidence="10" id="KW-1185">Reference proteome</keyword>
<feature type="compositionally biased region" description="Acidic residues" evidence="7">
    <location>
        <begin position="1311"/>
        <end position="1321"/>
    </location>
</feature>
<evidence type="ECO:0000259" key="8">
    <source>
        <dbReference type="Pfam" id="PF05567"/>
    </source>
</evidence>
<evidence type="ECO:0000256" key="3">
    <source>
        <dbReference type="ARBA" id="ARBA00022558"/>
    </source>
</evidence>
<gene>
    <name evidence="9" type="ORF">FVW59_15120</name>
</gene>
<dbReference type="InterPro" id="IPR011047">
    <property type="entry name" value="Quinoprotein_ADH-like_sf"/>
</dbReference>
<dbReference type="InterPro" id="IPR008707">
    <property type="entry name" value="B-propeller_PilY1"/>
</dbReference>
<sequence length="1350" mass="147773">MIAMESVMRIAIVPVPSDWVAEMKNCFNFLRIALALLLVCALRISPAAADDTEIYQAEFSAEAGGRPKVLVVFDDSGSMSTMVSQQKPEYDPNGSYQETFDPNRIYWSTDGSIPDERVRINGSWQDNPNWFYASQNRCASSYDPLDDLGSFTANRALRWKDSETIQDQCGAWQCPAGQFYLNDYQGSDGAGCYAREETAVPRFKLVYLYQANRGWERNNCRDDGNYVGYDWDSRRYNCYSYERDDSGTGGYYYTRHWGTYRSCGRDRNIELDSLPTNEAGDSCWDYTTGTQNEIDVADVRKGDATRQCEDIFVPGEWISLSSGVHNLEPGESVSDLPHVECLNDVTDRNDGNGSGMPNGYPQDNVATGSEYGPEPDNGVDWGNQAYTFYTSHWLDYHYDDSLEEDKSRLEIAQEVLTSLIRTNPGIDFGLMEFNYNEGGRIVQRIIQNMDTDDRTNLIDMVNRIDHAGSTPICESMYEAYRYIAGLGVVYGDDARSGSDSRGTYDVLSRDMSAESNGTYISPNTDCAYTYVIFLTDGFPQSDTGANSAIETLTGKTCSRYQDADGDNTKNCLPELAEYMATTDLDGDDSNGDQLGITYTIGFTQDQDLLKDAAAKGKGKYYLANNAQELTEAFQGALVGILSTDTTFTSPAVAVDTFTRTQSRNEVFYAMFKPSSSVDWIGNIKKLRLRIQDGEAVLVDSRGYDAIDSTTGYIKDSATTYWSGEADGGFVDKGGVGGLLAARSPATRNIYSNIGASGALERFNSANVTPAAMGVATNDDLYRRFNVSNSTGLGRILAWAQGYDAYDDDDDGRIDDTRKWPLGDILHSQPAIINYGARTGFSASDPDLRIVVGTNSGFIHMFGDDNGQEDWAFFPKELAGILVPRQADRISNDNIYGMDLTPVVYTVDQNADGTLDSGAGDKAWLFIGQRRGGRSYYALNVSNPDSPQFMWRIGPDVGGFSELGQSWSQPVVTRIPGYVDDAGNSKPVLIFGAGYDTNKDSDGVGRVDTRGRGLFIVDAETGSLIWSVSPGGTNTATHMVEPGLLHSVPAEVTVIDSNADELTDRIYFGDTGGNLWRVDLAGNSLPDSAQDSWYVTRLADFNPGLASEDRRFFNAPDVVKVRIDGVPVDAVIIGSGDRTNPVSTDVQDRLYLFRDYAVNLYTTTRPSISACEDEELTDFRCSLPVSDGDLFNITSGLLQSDDEQERLDAETALQGAAGWYLNLQGAGEKSLAKTLTINGKVFAATFTPSNLLSDINVCEPQSGNGMMYVIDLYDGARSTLALGGVIPDTPSVHFGSDGKVRMLLPPGTPPGDIDDDDGDGDGDGGNCVGGVCDVDATLPAPYGNYWFQEEF</sequence>
<evidence type="ECO:0000256" key="6">
    <source>
        <dbReference type="ARBA" id="ARBA00023263"/>
    </source>
</evidence>
<name>A0A5C8ZQG7_9GAMM</name>
<dbReference type="Gene3D" id="3.40.50.410">
    <property type="entry name" value="von Willebrand factor, type A domain"/>
    <property type="match status" value="1"/>
</dbReference>
<dbReference type="GO" id="GO:0009289">
    <property type="term" value="C:pilus"/>
    <property type="evidence" value="ECO:0007669"/>
    <property type="project" value="UniProtKB-SubCell"/>
</dbReference>
<evidence type="ECO:0000256" key="2">
    <source>
        <dbReference type="ARBA" id="ARBA00008387"/>
    </source>
</evidence>
<protein>
    <recommendedName>
        <fullName evidence="8">PilY1 beta-propeller domain-containing protein</fullName>
    </recommendedName>
</protein>
<keyword evidence="5" id="KW-0106">Calcium</keyword>
<accession>A0A5C8ZQG7</accession>
<keyword evidence="6" id="KW-0281">Fimbrium</keyword>